<dbReference type="STRING" id="471853.Bcav_2124"/>
<evidence type="ECO:0000259" key="3">
    <source>
        <dbReference type="Pfam" id="PF13360"/>
    </source>
</evidence>
<gene>
    <name evidence="4" type="ordered locus">Bcav_2124</name>
</gene>
<name>C5C6H0_BEUC1</name>
<keyword evidence="5" id="KW-1185">Reference proteome</keyword>
<dbReference type="Proteomes" id="UP000007962">
    <property type="component" value="Chromosome"/>
</dbReference>
<keyword evidence="2" id="KW-0472">Membrane</keyword>
<sequence length="438" mass="46411">MRDDEVELDIELDPDGRAPVQDDAAGERGDRPRWQPVLPWVAVALGIGAVGVVLAGRIPPPLGDVPGVVADQSVAPEQAWMAEVCAPDAEIVLTDDTVLVVARTCVQAVDPDTGEERWRLEVPGLVCHPARADVLACLEGEGKEQRLVTVDIASGRVSERDVRGLVDALAAGDDVIESTLAGDGISLRRVAPDGSEVWAATLPADAEIRESDAARVYGFGPIVGVWGSSETLGMADGARLPEISAADLSARYVALGPADAERPVYRVDGLLIGTLAPGQMLPGVSDDLDPDVVLIADPSNPMYGTDLNVVARDRTGHDLWEAPRGMWPLAVVDGVVVFVPFSYENVAEIVAYDLMSGVELWRADSNLGFSRLWTDGTRILVTQFAQDGAWLAALNVRTGVEEWRVDVHGPDGGGILDVLPDGTAIVLTPEGLAGWRAP</sequence>
<evidence type="ECO:0000313" key="4">
    <source>
        <dbReference type="EMBL" id="ACQ80376.1"/>
    </source>
</evidence>
<protein>
    <recommendedName>
        <fullName evidence="3">Pyrrolo-quinoline quinone repeat domain-containing protein</fullName>
    </recommendedName>
</protein>
<feature type="region of interest" description="Disordered" evidence="1">
    <location>
        <begin position="1"/>
        <end position="31"/>
    </location>
</feature>
<dbReference type="InterPro" id="IPR015943">
    <property type="entry name" value="WD40/YVTN_repeat-like_dom_sf"/>
</dbReference>
<proteinExistence type="predicted"/>
<dbReference type="AlphaFoldDB" id="C5C6H0"/>
<reference evidence="4 5" key="1">
    <citation type="journal article" date="2009" name="Stand. Genomic Sci.">
        <title>Complete genome sequence of Beutenbergia cavernae type strain (HKI 0122).</title>
        <authorList>
            <person name="Land M."/>
            <person name="Pukall R."/>
            <person name="Abt B."/>
            <person name="Goker M."/>
            <person name="Rohde M."/>
            <person name="Glavina Del Rio T."/>
            <person name="Tice H."/>
            <person name="Copeland A."/>
            <person name="Cheng J.F."/>
            <person name="Lucas S."/>
            <person name="Chen F."/>
            <person name="Nolan M."/>
            <person name="Bruce D."/>
            <person name="Goodwin L."/>
            <person name="Pitluck S."/>
            <person name="Ivanova N."/>
            <person name="Mavromatis K."/>
            <person name="Ovchinnikova G."/>
            <person name="Pati A."/>
            <person name="Chen A."/>
            <person name="Palaniappan K."/>
            <person name="Hauser L."/>
            <person name="Chang Y.J."/>
            <person name="Jefferies C.C."/>
            <person name="Saunders E."/>
            <person name="Brettin T."/>
            <person name="Detter J.C."/>
            <person name="Han C."/>
            <person name="Chain P."/>
            <person name="Bristow J."/>
            <person name="Eisen J.A."/>
            <person name="Markowitz V."/>
            <person name="Hugenholtz P."/>
            <person name="Kyrpides N.C."/>
            <person name="Klenk H.P."/>
            <person name="Lapidus A."/>
        </authorList>
    </citation>
    <scope>NUCLEOTIDE SEQUENCE [LARGE SCALE GENOMIC DNA]</scope>
    <source>
        <strain evidence="5">ATCC BAA-8 / DSM 12333 / NBRC 16432</strain>
    </source>
</reference>
<dbReference type="SUPFAM" id="SSF50998">
    <property type="entry name" value="Quinoprotein alcohol dehydrogenase-like"/>
    <property type="match status" value="1"/>
</dbReference>
<feature type="transmembrane region" description="Helical" evidence="2">
    <location>
        <begin position="37"/>
        <end position="56"/>
    </location>
</feature>
<dbReference type="InterPro" id="IPR002372">
    <property type="entry name" value="PQQ_rpt_dom"/>
</dbReference>
<evidence type="ECO:0000256" key="2">
    <source>
        <dbReference type="SAM" id="Phobius"/>
    </source>
</evidence>
<organism evidence="4 5">
    <name type="scientific">Beutenbergia cavernae (strain ATCC BAA-8 / DSM 12333 / CCUG 43141 / JCM 11478 / NBRC 16432 / NCIMB 13614 / HKI 0122)</name>
    <dbReference type="NCBI Taxonomy" id="471853"/>
    <lineage>
        <taxon>Bacteria</taxon>
        <taxon>Bacillati</taxon>
        <taxon>Actinomycetota</taxon>
        <taxon>Actinomycetes</taxon>
        <taxon>Micrococcales</taxon>
        <taxon>Beutenbergiaceae</taxon>
        <taxon>Beutenbergia</taxon>
    </lineage>
</organism>
<dbReference type="eggNOG" id="COG1520">
    <property type="taxonomic scope" value="Bacteria"/>
</dbReference>
<feature type="domain" description="Pyrrolo-quinoline quinone repeat" evidence="3">
    <location>
        <begin position="309"/>
        <end position="413"/>
    </location>
</feature>
<dbReference type="EMBL" id="CP001618">
    <property type="protein sequence ID" value="ACQ80376.1"/>
    <property type="molecule type" value="Genomic_DNA"/>
</dbReference>
<dbReference type="InterPro" id="IPR011047">
    <property type="entry name" value="Quinoprotein_ADH-like_sf"/>
</dbReference>
<dbReference type="Gene3D" id="2.130.10.10">
    <property type="entry name" value="YVTN repeat-like/Quinoprotein amine dehydrogenase"/>
    <property type="match status" value="2"/>
</dbReference>
<evidence type="ECO:0000313" key="5">
    <source>
        <dbReference type="Proteomes" id="UP000007962"/>
    </source>
</evidence>
<dbReference type="HOGENOM" id="CLU_544797_0_0_11"/>
<feature type="domain" description="Pyrrolo-quinoline quinone repeat" evidence="3">
    <location>
        <begin position="78"/>
        <end position="207"/>
    </location>
</feature>
<dbReference type="KEGG" id="bcv:Bcav_2124"/>
<feature type="compositionally biased region" description="Acidic residues" evidence="1">
    <location>
        <begin position="1"/>
        <end position="13"/>
    </location>
</feature>
<dbReference type="OrthoDB" id="4815319at2"/>
<evidence type="ECO:0000256" key="1">
    <source>
        <dbReference type="SAM" id="MobiDB-lite"/>
    </source>
</evidence>
<keyword evidence="2" id="KW-0812">Transmembrane</keyword>
<dbReference type="Pfam" id="PF13360">
    <property type="entry name" value="PQQ_2"/>
    <property type="match status" value="2"/>
</dbReference>
<keyword evidence="2" id="KW-1133">Transmembrane helix</keyword>
<dbReference type="RefSeq" id="WP_015882616.1">
    <property type="nucleotide sequence ID" value="NC_012669.1"/>
</dbReference>
<accession>C5C6H0</accession>